<accession>A0A8H7Z283</accession>
<evidence type="ECO:0000313" key="2">
    <source>
        <dbReference type="Proteomes" id="UP000670092"/>
    </source>
</evidence>
<reference evidence="1 2" key="1">
    <citation type="submission" date="2021-01" db="EMBL/GenBank/DDBJ databases">
        <title>Chromosome-level genome assembly of a human fungal pathogen reveals clustering of transcriptionally co-regulated genes.</title>
        <authorList>
            <person name="Voorhies M."/>
            <person name="Cohen S."/>
            <person name="Shea T.P."/>
            <person name="Petrus S."/>
            <person name="Munoz J.F."/>
            <person name="Poplawski S."/>
            <person name="Goldman W.E."/>
            <person name="Michael T."/>
            <person name="Cuomo C.A."/>
            <person name="Sil A."/>
            <person name="Beyhan S."/>
        </authorList>
    </citation>
    <scope>NUCLEOTIDE SEQUENCE [LARGE SCALE GENOMIC DNA]</scope>
    <source>
        <strain evidence="1 2">G184AR</strain>
    </source>
</reference>
<sequence>MCSLLFLKRDSQSGPEDQGVPSRQYPWSHLQCAHCCQKLGWSKILKRTYVHTSTYVMECISLIWLYQKSVYGNDS</sequence>
<dbReference type="Proteomes" id="UP000670092">
    <property type="component" value="Unassembled WGS sequence"/>
</dbReference>
<comment type="caution">
    <text evidence="1">The sequence shown here is derived from an EMBL/GenBank/DDBJ whole genome shotgun (WGS) entry which is preliminary data.</text>
</comment>
<protein>
    <submittedName>
        <fullName evidence="1">Uncharacterized protein</fullName>
    </submittedName>
</protein>
<dbReference type="VEuPathDB" id="FungiDB:I7I52_00082"/>
<dbReference type="EMBL" id="JAEVHI010000001">
    <property type="protein sequence ID" value="KAG5302437.1"/>
    <property type="molecule type" value="Genomic_DNA"/>
</dbReference>
<organism evidence="1 2">
    <name type="scientific">Ajellomyces capsulatus</name>
    <name type="common">Darling's disease fungus</name>
    <name type="synonym">Histoplasma capsulatum</name>
    <dbReference type="NCBI Taxonomy" id="5037"/>
    <lineage>
        <taxon>Eukaryota</taxon>
        <taxon>Fungi</taxon>
        <taxon>Dikarya</taxon>
        <taxon>Ascomycota</taxon>
        <taxon>Pezizomycotina</taxon>
        <taxon>Eurotiomycetes</taxon>
        <taxon>Eurotiomycetidae</taxon>
        <taxon>Onygenales</taxon>
        <taxon>Ajellomycetaceae</taxon>
        <taxon>Histoplasma</taxon>
    </lineage>
</organism>
<proteinExistence type="predicted"/>
<gene>
    <name evidence="1" type="ORF">I7I52_00082</name>
</gene>
<dbReference type="AlphaFoldDB" id="A0A8H7Z283"/>
<evidence type="ECO:0000313" key="1">
    <source>
        <dbReference type="EMBL" id="KAG5302437.1"/>
    </source>
</evidence>
<name>A0A8H7Z283_AJECA</name>